<dbReference type="InterPro" id="IPR002401">
    <property type="entry name" value="Cyt_P450_E_grp-I"/>
</dbReference>
<feature type="binding site" description="axial binding residue" evidence="9">
    <location>
        <position position="459"/>
    </location>
    <ligand>
        <name>heme</name>
        <dbReference type="ChEBI" id="CHEBI:30413"/>
    </ligand>
    <ligandPart>
        <name>Fe</name>
        <dbReference type="ChEBI" id="CHEBI:18248"/>
    </ligandPart>
</feature>
<dbReference type="GO" id="GO:0016705">
    <property type="term" value="F:oxidoreductase activity, acting on paired donors, with incorporation or reduction of molecular oxygen"/>
    <property type="evidence" value="ECO:0007669"/>
    <property type="project" value="InterPro"/>
</dbReference>
<keyword evidence="12" id="KW-0472">Membrane</keyword>
<dbReference type="PRINTS" id="PR00385">
    <property type="entry name" value="P450"/>
</dbReference>
<evidence type="ECO:0000256" key="12">
    <source>
        <dbReference type="SAM" id="Phobius"/>
    </source>
</evidence>
<evidence type="ECO:0008006" key="15">
    <source>
        <dbReference type="Google" id="ProtNLM"/>
    </source>
</evidence>
<dbReference type="Pfam" id="PF00067">
    <property type="entry name" value="p450"/>
    <property type="match status" value="2"/>
</dbReference>
<evidence type="ECO:0000256" key="3">
    <source>
        <dbReference type="ARBA" id="ARBA00022617"/>
    </source>
</evidence>
<protein>
    <recommendedName>
        <fullName evidence="15">Cytochrome P450</fullName>
    </recommendedName>
</protein>
<dbReference type="InParanoid" id="A0A3Q7FRU3"/>
<feature type="region of interest" description="Disordered" evidence="11">
    <location>
        <begin position="666"/>
        <end position="687"/>
    </location>
</feature>
<reference evidence="13" key="2">
    <citation type="submission" date="2019-01" db="UniProtKB">
        <authorList>
            <consortium name="EnsemblPlants"/>
        </authorList>
    </citation>
    <scope>IDENTIFICATION</scope>
    <source>
        <strain evidence="13">cv. Heinz 1706</strain>
    </source>
</reference>
<evidence type="ECO:0000256" key="6">
    <source>
        <dbReference type="ARBA" id="ARBA00023004"/>
    </source>
</evidence>
<dbReference type="PANTHER" id="PTHR47955">
    <property type="entry name" value="CYTOCHROME P450 FAMILY 71 PROTEIN"/>
    <property type="match status" value="1"/>
</dbReference>
<evidence type="ECO:0000256" key="4">
    <source>
        <dbReference type="ARBA" id="ARBA00022723"/>
    </source>
</evidence>
<accession>A0A3Q7FRU3</accession>
<name>A0A3Q7FRU3_SOLLC</name>
<dbReference type="FunCoup" id="A0A3Q7FRU3">
    <property type="interactions" value="180"/>
</dbReference>
<keyword evidence="7 10" id="KW-0503">Monooxygenase</keyword>
<dbReference type="PRINTS" id="PR00463">
    <property type="entry name" value="EP450I"/>
</dbReference>
<dbReference type="CDD" id="cd11072">
    <property type="entry name" value="CYP71-like"/>
    <property type="match status" value="1"/>
</dbReference>
<dbReference type="GO" id="GO:0004497">
    <property type="term" value="F:monooxygenase activity"/>
    <property type="evidence" value="ECO:0007669"/>
    <property type="project" value="UniProtKB-KW"/>
</dbReference>
<keyword evidence="6 9" id="KW-0408">Iron</keyword>
<dbReference type="InterPro" id="IPR036396">
    <property type="entry name" value="Cyt_P450_sf"/>
</dbReference>
<dbReference type="Gene3D" id="1.10.630.10">
    <property type="entry name" value="Cytochrome P450"/>
    <property type="match status" value="3"/>
</dbReference>
<dbReference type="GO" id="GO:0005506">
    <property type="term" value="F:iron ion binding"/>
    <property type="evidence" value="ECO:0007669"/>
    <property type="project" value="InterPro"/>
</dbReference>
<dbReference type="SUPFAM" id="SSF48264">
    <property type="entry name" value="Cytochrome P450"/>
    <property type="match status" value="2"/>
</dbReference>
<evidence type="ECO:0000256" key="8">
    <source>
        <dbReference type="ARBA" id="ARBA00055645"/>
    </source>
</evidence>
<comment type="similarity">
    <text evidence="2 10">Belongs to the cytochrome P450 family.</text>
</comment>
<dbReference type="AlphaFoldDB" id="A0A3Q7FRU3"/>
<dbReference type="EnsemblPlants" id="Solyc03g111887.1.1">
    <property type="protein sequence ID" value="Solyc03g111887.1.1"/>
    <property type="gene ID" value="Solyc03g111887.1"/>
</dbReference>
<proteinExistence type="inferred from homology"/>
<evidence type="ECO:0000313" key="13">
    <source>
        <dbReference type="EnsemblPlants" id="Solyc03g111887.1.1"/>
    </source>
</evidence>
<dbReference type="InterPro" id="IPR001128">
    <property type="entry name" value="Cyt_P450"/>
</dbReference>
<dbReference type="GO" id="GO:0020037">
    <property type="term" value="F:heme binding"/>
    <property type="evidence" value="ECO:0007669"/>
    <property type="project" value="InterPro"/>
</dbReference>
<dbReference type="OMA" id="DNDAGMR"/>
<evidence type="ECO:0000256" key="7">
    <source>
        <dbReference type="ARBA" id="ARBA00023033"/>
    </source>
</evidence>
<dbReference type="STRING" id="4081.A0A3Q7FRU3"/>
<evidence type="ECO:0000256" key="5">
    <source>
        <dbReference type="ARBA" id="ARBA00023002"/>
    </source>
</evidence>
<keyword evidence="12" id="KW-0812">Transmembrane</keyword>
<dbReference type="PROSITE" id="PS00086">
    <property type="entry name" value="CYTOCHROME_P450"/>
    <property type="match status" value="1"/>
</dbReference>
<evidence type="ECO:0000313" key="14">
    <source>
        <dbReference type="Proteomes" id="UP000004994"/>
    </source>
</evidence>
<keyword evidence="4 9" id="KW-0479">Metal-binding</keyword>
<comment type="function">
    <text evidence="8">May have a role in maturation, such as during flavor formation or other metabolite production specific to aging tissues.</text>
</comment>
<keyword evidence="3 9" id="KW-0349">Heme</keyword>
<dbReference type="FunFam" id="1.10.630.10:FF:000011">
    <property type="entry name" value="Cytochrome P450 83B1"/>
    <property type="match status" value="1"/>
</dbReference>
<evidence type="ECO:0000256" key="1">
    <source>
        <dbReference type="ARBA" id="ARBA00001971"/>
    </source>
</evidence>
<keyword evidence="14" id="KW-1185">Reference proteome</keyword>
<dbReference type="Proteomes" id="UP000004994">
    <property type="component" value="Chromosome 3"/>
</dbReference>
<evidence type="ECO:0000256" key="10">
    <source>
        <dbReference type="RuleBase" id="RU000461"/>
    </source>
</evidence>
<evidence type="ECO:0000256" key="11">
    <source>
        <dbReference type="SAM" id="MobiDB-lite"/>
    </source>
</evidence>
<dbReference type="InterPro" id="IPR017972">
    <property type="entry name" value="Cyt_P450_CS"/>
</dbReference>
<keyword evidence="12" id="KW-1133">Transmembrane helix</keyword>
<feature type="transmembrane region" description="Helical" evidence="12">
    <location>
        <begin position="21"/>
        <end position="40"/>
    </location>
</feature>
<dbReference type="PANTHER" id="PTHR47955:SF15">
    <property type="entry name" value="CYTOCHROME P450 71A2-LIKE"/>
    <property type="match status" value="1"/>
</dbReference>
<reference evidence="13" key="1">
    <citation type="journal article" date="2012" name="Nature">
        <title>The tomato genome sequence provides insights into fleshy fruit evolution.</title>
        <authorList>
            <consortium name="Tomato Genome Consortium"/>
        </authorList>
    </citation>
    <scope>NUCLEOTIDE SEQUENCE [LARGE SCALE GENOMIC DNA]</scope>
    <source>
        <strain evidence="13">cv. Heinz 1706</strain>
    </source>
</reference>
<comment type="cofactor">
    <cofactor evidence="1 9">
        <name>heme</name>
        <dbReference type="ChEBI" id="CHEBI:30413"/>
    </cofactor>
</comment>
<evidence type="ECO:0000256" key="9">
    <source>
        <dbReference type="PIRSR" id="PIRSR602401-1"/>
    </source>
</evidence>
<keyword evidence="5 10" id="KW-0560">Oxidoreductase</keyword>
<sequence>MSDMFDACKMNSCHVKQKMDLPCSWYSLLIPLFVFIFLIIHHCFFTTSNTQNVLLPPSPTKLPIIGNLHQLGLHPHRSLYKLSKKYGPVMLLHLGSKPVIIASSVEAARDIMKTHDLVWATRPKSSIVDRLFYGSKDVGFSPFVKSIVVLHLLNNKTVQSFRCVREEETANMIGKIRDGCDSSSSLINLGDHLGSLTNNIIIRVALGRIHNERESGRAVKALLEELLALLGTFNIGEYIPWLKWLNKINGMDCRVKKVAKDLDEFLDSVIEEHIIKREYSAGEAKDFLDVLQEIQNGKETGFPLQRDSLKAILLDSFAGGTDTIYTALDWTMAELLRHPRAMKTLQNEVRGLTQGKSEVTEDDLKNMEYLRAVIKESFRLHPPNSLLVPRESREDVKLLGCYHIPVRTQAIINVWAIGRDPLLWENPDEFRPQRFLNSNIDFKGLNFELIPFGAGRRGCPGSTFAIAVIELALARLVHKFNFALPKEEDLDMTECTGITTRRKSPLLLPIVGNLHQLGLHPHRSFHKLSKKYAPVMLLYFGSKPVLVASSAEAARDIMKTHNLVCSSRPKSRIPDGEYWRQIRSVTVLHLLSNKRVQSYRDSLKALLVNSFAAGTDTTHTALEWTMTELLRHPRATETLQNEVSGFVQGKAEIKEDDYGKYAVYESSNQGESWASSTDSTINSPRKM</sequence>
<evidence type="ECO:0000256" key="2">
    <source>
        <dbReference type="ARBA" id="ARBA00010617"/>
    </source>
</evidence>
<dbReference type="Gramene" id="Solyc03g111887.1.1">
    <property type="protein sequence ID" value="Solyc03g111887.1.1"/>
    <property type="gene ID" value="Solyc03g111887.1"/>
</dbReference>
<organism evidence="13">
    <name type="scientific">Solanum lycopersicum</name>
    <name type="common">Tomato</name>
    <name type="synonym">Lycopersicon esculentum</name>
    <dbReference type="NCBI Taxonomy" id="4081"/>
    <lineage>
        <taxon>Eukaryota</taxon>
        <taxon>Viridiplantae</taxon>
        <taxon>Streptophyta</taxon>
        <taxon>Embryophyta</taxon>
        <taxon>Tracheophyta</taxon>
        <taxon>Spermatophyta</taxon>
        <taxon>Magnoliopsida</taxon>
        <taxon>eudicotyledons</taxon>
        <taxon>Gunneridae</taxon>
        <taxon>Pentapetalae</taxon>
        <taxon>asterids</taxon>
        <taxon>lamiids</taxon>
        <taxon>Solanales</taxon>
        <taxon>Solanaceae</taxon>
        <taxon>Solanoideae</taxon>
        <taxon>Solaneae</taxon>
        <taxon>Solanum</taxon>
        <taxon>Solanum subgen. Lycopersicon</taxon>
    </lineage>
</organism>